<evidence type="ECO:0000313" key="2">
    <source>
        <dbReference type="EMBL" id="GEN58631.1"/>
    </source>
</evidence>
<dbReference type="RefSeq" id="WP_264801919.1">
    <property type="nucleotide sequence ID" value="NZ_AUBI01000001.1"/>
</dbReference>
<protein>
    <submittedName>
        <fullName evidence="2">Uncharacterized protein</fullName>
    </submittedName>
</protein>
<keyword evidence="3" id="KW-1185">Reference proteome</keyword>
<feature type="transmembrane region" description="Helical" evidence="1">
    <location>
        <begin position="20"/>
        <end position="38"/>
    </location>
</feature>
<dbReference type="AlphaFoldDB" id="A0A511X6S8"/>
<proteinExistence type="predicted"/>
<keyword evidence="1" id="KW-1133">Transmembrane helix</keyword>
<evidence type="ECO:0000313" key="3">
    <source>
        <dbReference type="Proteomes" id="UP000321635"/>
    </source>
</evidence>
<sequence length="44" mass="4583">MLIHSALMLLSNPVTTLASIPVFAFVPAVGVLMVATALSDRVTN</sequence>
<evidence type="ECO:0000256" key="1">
    <source>
        <dbReference type="SAM" id="Phobius"/>
    </source>
</evidence>
<keyword evidence="1" id="KW-0472">Membrane</keyword>
<dbReference type="EMBL" id="BJYF01000001">
    <property type="protein sequence ID" value="GEN58631.1"/>
    <property type="molecule type" value="Genomic_DNA"/>
</dbReference>
<comment type="caution">
    <text evidence="2">The sequence shown here is derived from an EMBL/GenBank/DDBJ whole genome shotgun (WGS) entry which is preliminary data.</text>
</comment>
<accession>A0A511X6S8</accession>
<name>A0A511X6S8_9PROT</name>
<organism evidence="2 3">
    <name type="scientific">Acetobacter nitrogenifigens DSM 23921 = NBRC 105050</name>
    <dbReference type="NCBI Taxonomy" id="1120919"/>
    <lineage>
        <taxon>Bacteria</taxon>
        <taxon>Pseudomonadati</taxon>
        <taxon>Pseudomonadota</taxon>
        <taxon>Alphaproteobacteria</taxon>
        <taxon>Acetobacterales</taxon>
        <taxon>Acetobacteraceae</taxon>
        <taxon>Acetobacter</taxon>
    </lineage>
</organism>
<dbReference type="Proteomes" id="UP000321635">
    <property type="component" value="Unassembled WGS sequence"/>
</dbReference>
<keyword evidence="1" id="KW-0812">Transmembrane</keyword>
<reference evidence="2 3" key="1">
    <citation type="submission" date="2019-07" db="EMBL/GenBank/DDBJ databases">
        <title>Whole genome shotgun sequence of Acetobacter nitrogenifigens NBRC 105050.</title>
        <authorList>
            <person name="Hosoyama A."/>
            <person name="Uohara A."/>
            <person name="Ohji S."/>
            <person name="Ichikawa N."/>
        </authorList>
    </citation>
    <scope>NUCLEOTIDE SEQUENCE [LARGE SCALE GENOMIC DNA]</scope>
    <source>
        <strain evidence="2 3">NBRC 105050</strain>
    </source>
</reference>
<gene>
    <name evidence="2" type="ORF">ANI02nite_05150</name>
</gene>